<dbReference type="InterPro" id="IPR050570">
    <property type="entry name" value="Cell_wall_metabolism_enzyme"/>
</dbReference>
<feature type="chain" id="PRO_5006934377" description="M23ase beta-sheet core domain-containing protein" evidence="2">
    <location>
        <begin position="27"/>
        <end position="376"/>
    </location>
</feature>
<dbReference type="RefSeq" id="WP_058723967.1">
    <property type="nucleotide sequence ID" value="NZ_DBGEBT010000012.1"/>
</dbReference>
<reference evidence="4 5" key="1">
    <citation type="submission" date="2015-10" db="EMBL/GenBank/DDBJ databases">
        <title>A novel member of the family Ruminococcaceae isolated from human faeces.</title>
        <authorList>
            <person name="Shkoporov A.N."/>
            <person name="Chaplin A.V."/>
            <person name="Motuzova O.V."/>
            <person name="Kafarskaia L.I."/>
            <person name="Efimov B.A."/>
        </authorList>
    </citation>
    <scope>NUCLEOTIDE SEQUENCE [LARGE SCALE GENOMIC DNA]</scope>
    <source>
        <strain evidence="4 5">668</strain>
    </source>
</reference>
<evidence type="ECO:0000313" key="5">
    <source>
        <dbReference type="Proteomes" id="UP000053433"/>
    </source>
</evidence>
<protein>
    <recommendedName>
        <fullName evidence="3">M23ase beta-sheet core domain-containing protein</fullName>
    </recommendedName>
</protein>
<keyword evidence="2" id="KW-0732">Signal</keyword>
<name>A0A0W7TLI3_9FIRM</name>
<evidence type="ECO:0000256" key="1">
    <source>
        <dbReference type="SAM" id="Coils"/>
    </source>
</evidence>
<evidence type="ECO:0000256" key="2">
    <source>
        <dbReference type="SAM" id="SignalP"/>
    </source>
</evidence>
<dbReference type="InterPro" id="IPR011055">
    <property type="entry name" value="Dup_hybrid_motif"/>
</dbReference>
<dbReference type="CDD" id="cd12797">
    <property type="entry name" value="M23_peptidase"/>
    <property type="match status" value="1"/>
</dbReference>
<accession>A0A0W7TLI3</accession>
<dbReference type="Pfam" id="PF01551">
    <property type="entry name" value="Peptidase_M23"/>
    <property type="match status" value="1"/>
</dbReference>
<evidence type="ECO:0000313" key="4">
    <source>
        <dbReference type="EMBL" id="KUE74721.1"/>
    </source>
</evidence>
<dbReference type="PANTHER" id="PTHR21666">
    <property type="entry name" value="PEPTIDASE-RELATED"/>
    <property type="match status" value="1"/>
</dbReference>
<dbReference type="GO" id="GO:0004222">
    <property type="term" value="F:metalloendopeptidase activity"/>
    <property type="evidence" value="ECO:0007669"/>
    <property type="project" value="TreeGrafter"/>
</dbReference>
<gene>
    <name evidence="4" type="ORF">ASJ35_17710</name>
</gene>
<dbReference type="AlphaFoldDB" id="A0A0W7TLI3"/>
<sequence>MYKKGMRRAAALLAVCWLGLLFRAAAETPAEKLERLRAEQQAIEQQIEQNRTDAARAGDLVNLYTAKEQNVKVQIAVLQLKIQECEAQLAGTQAQVAAKLLEVDRSTQSFEARMKGMYEMSRQSGLAVLLGADSLSEMLTFGEYLQRIAVRDTRLIAELTARREELAALAARQQAELDALDASNAELEAAANEYAAALQQANARLSAAQAAEQAGAAAFAAKEQEIAAAEREYAEWAAQSDNDAPEYTGGAFYWPLPGYSTGSPMGWRTLNGVQEFHRGMDIPAPLGTKIYAAADGVVSTKAHYTYGTCVKLSHGGGLVTIYAHMSAWAEGIVDGVPVKQGQLIGYVGRTGRAYGYHLHFEANLNGAPVDVRDYLG</sequence>
<organism evidence="4 5">
    <name type="scientific">Ruthenibacterium lactatiformans</name>
    <dbReference type="NCBI Taxonomy" id="1550024"/>
    <lineage>
        <taxon>Bacteria</taxon>
        <taxon>Bacillati</taxon>
        <taxon>Bacillota</taxon>
        <taxon>Clostridia</taxon>
        <taxon>Eubacteriales</taxon>
        <taxon>Oscillospiraceae</taxon>
        <taxon>Ruthenibacterium</taxon>
    </lineage>
</organism>
<dbReference type="Gene3D" id="2.70.70.10">
    <property type="entry name" value="Glucose Permease (Domain IIA)"/>
    <property type="match status" value="1"/>
</dbReference>
<feature type="signal peptide" evidence="2">
    <location>
        <begin position="1"/>
        <end position="26"/>
    </location>
</feature>
<dbReference type="InterPro" id="IPR016047">
    <property type="entry name" value="M23ase_b-sheet_dom"/>
</dbReference>
<feature type="coiled-coil region" evidence="1">
    <location>
        <begin position="156"/>
        <end position="239"/>
    </location>
</feature>
<proteinExistence type="predicted"/>
<dbReference type="PANTHER" id="PTHR21666:SF270">
    <property type="entry name" value="MUREIN HYDROLASE ACTIVATOR ENVC"/>
    <property type="match status" value="1"/>
</dbReference>
<keyword evidence="1" id="KW-0175">Coiled coil</keyword>
<feature type="coiled-coil region" evidence="1">
    <location>
        <begin position="30"/>
        <end position="95"/>
    </location>
</feature>
<feature type="domain" description="M23ase beta-sheet core" evidence="3">
    <location>
        <begin position="276"/>
        <end position="370"/>
    </location>
</feature>
<evidence type="ECO:0000259" key="3">
    <source>
        <dbReference type="Pfam" id="PF01551"/>
    </source>
</evidence>
<dbReference type="EMBL" id="LMUA01000046">
    <property type="protein sequence ID" value="KUE74721.1"/>
    <property type="molecule type" value="Genomic_DNA"/>
</dbReference>
<comment type="caution">
    <text evidence="4">The sequence shown here is derived from an EMBL/GenBank/DDBJ whole genome shotgun (WGS) entry which is preliminary data.</text>
</comment>
<dbReference type="Gene3D" id="6.10.250.3150">
    <property type="match status" value="1"/>
</dbReference>
<dbReference type="Proteomes" id="UP000053433">
    <property type="component" value="Unassembled WGS sequence"/>
</dbReference>
<dbReference type="SUPFAM" id="SSF51261">
    <property type="entry name" value="Duplicated hybrid motif"/>
    <property type="match status" value="1"/>
</dbReference>